<feature type="transmembrane region" description="Helical" evidence="3">
    <location>
        <begin position="28"/>
        <end position="48"/>
    </location>
</feature>
<dbReference type="InterPro" id="IPR050327">
    <property type="entry name" value="Proton-linked_MCT"/>
</dbReference>
<comment type="subcellular location">
    <subcellularLocation>
        <location evidence="1">Membrane</location>
        <topology evidence="1">Multi-pass membrane protein</topology>
    </subcellularLocation>
</comment>
<keyword evidence="3" id="KW-0472">Membrane</keyword>
<keyword evidence="3" id="KW-0812">Transmembrane</keyword>
<reference evidence="5" key="1">
    <citation type="journal article" date="2020" name="bioRxiv">
        <title>Chromosome-level reference genome of the European wasp spider Argiope bruennichi: a resource for studies on range expansion and evolutionary adaptation.</title>
        <authorList>
            <person name="Sheffer M.M."/>
            <person name="Hoppe A."/>
            <person name="Krehenwinkel H."/>
            <person name="Uhl G."/>
            <person name="Kuss A.W."/>
            <person name="Jensen L."/>
            <person name="Jensen C."/>
            <person name="Gillespie R.G."/>
            <person name="Hoff K.J."/>
            <person name="Prost S."/>
        </authorList>
    </citation>
    <scope>NUCLEOTIDE SEQUENCE</scope>
</reference>
<dbReference type="GO" id="GO:0016020">
    <property type="term" value="C:membrane"/>
    <property type="evidence" value="ECO:0007669"/>
    <property type="project" value="UniProtKB-SubCell"/>
</dbReference>
<dbReference type="AlphaFoldDB" id="A0A8T0EXB9"/>
<feature type="domain" description="Major facilitator superfamily (MFS) profile" evidence="4">
    <location>
        <begin position="1"/>
        <end position="447"/>
    </location>
</feature>
<gene>
    <name evidence="5" type="ORF">HNY73_012667</name>
</gene>
<sequence length="451" mass="49023">MNSNSRVTIVHPKKDKGWGWTTASKASLVMSVFLGVSYCIGPTTSGLINKLGNRVVSMLGTVISCIGLLLSLVVLEIEYLYLTIGVITGIGVGFIYLPSIVSIPLYFEKYRATAMGLSTAGSGIGSLVFAPLTQWLIAFYCTWKGAMLIGTGLVLNCLFLSLFYRDDGAFVKANEAEEGIPSDDDQDSSDFYQIQDPTSTNNPDLIQASENLDVDINNVVEGSRINSVTSFIPLTPSTSTAKVPCSGFRKTVRDLMDLTLFKNYVFCVFSVFSFLYYFGISSPTVYVFHLATDLKIATKLEASFLISIMGIANTIAKIIFGLWADRASLSVLNIYIICLFVNGISTTMISLINEYYQIALYSFVFETTWGATIALTSILLVDLLGLDKLSNAYGLYLLVTGISTSAGAPVTGILYNITGSYNLGFYLAGGFTIIGTLLLLIIPSVQRRFPQ</sequence>
<dbReference type="GO" id="GO:0008028">
    <property type="term" value="F:monocarboxylic acid transmembrane transporter activity"/>
    <property type="evidence" value="ECO:0007669"/>
    <property type="project" value="TreeGrafter"/>
</dbReference>
<dbReference type="Gene3D" id="1.20.1250.20">
    <property type="entry name" value="MFS general substrate transporter like domains"/>
    <property type="match status" value="2"/>
</dbReference>
<dbReference type="EMBL" id="JABXBU010001863">
    <property type="protein sequence ID" value="KAF8782371.1"/>
    <property type="molecule type" value="Genomic_DNA"/>
</dbReference>
<dbReference type="InterPro" id="IPR036259">
    <property type="entry name" value="MFS_trans_sf"/>
</dbReference>
<keyword evidence="6" id="KW-1185">Reference proteome</keyword>
<keyword evidence="3" id="KW-1133">Transmembrane helix</keyword>
<dbReference type="Pfam" id="PF07690">
    <property type="entry name" value="MFS_1"/>
    <property type="match status" value="1"/>
</dbReference>
<feature type="transmembrane region" description="Helical" evidence="3">
    <location>
        <begin position="146"/>
        <end position="164"/>
    </location>
</feature>
<name>A0A8T0EXB9_ARGBR</name>
<feature type="transmembrane region" description="Helical" evidence="3">
    <location>
        <begin position="332"/>
        <end position="352"/>
    </location>
</feature>
<evidence type="ECO:0000256" key="3">
    <source>
        <dbReference type="SAM" id="Phobius"/>
    </source>
</evidence>
<feature type="transmembrane region" description="Helical" evidence="3">
    <location>
        <begin position="393"/>
        <end position="417"/>
    </location>
</feature>
<comment type="caution">
    <text evidence="5">The sequence shown here is derived from an EMBL/GenBank/DDBJ whole genome shotgun (WGS) entry which is preliminary data.</text>
</comment>
<feature type="transmembrane region" description="Helical" evidence="3">
    <location>
        <begin position="358"/>
        <end position="381"/>
    </location>
</feature>
<feature type="transmembrane region" description="Helical" evidence="3">
    <location>
        <begin position="81"/>
        <end position="107"/>
    </location>
</feature>
<feature type="transmembrane region" description="Helical" evidence="3">
    <location>
        <begin position="55"/>
        <end position="75"/>
    </location>
</feature>
<feature type="transmembrane region" description="Helical" evidence="3">
    <location>
        <begin position="423"/>
        <end position="442"/>
    </location>
</feature>
<dbReference type="PANTHER" id="PTHR11360:SF284">
    <property type="entry name" value="EG:103B4.3 PROTEIN-RELATED"/>
    <property type="match status" value="1"/>
</dbReference>
<evidence type="ECO:0000313" key="5">
    <source>
        <dbReference type="EMBL" id="KAF8782371.1"/>
    </source>
</evidence>
<feature type="transmembrane region" description="Helical" evidence="3">
    <location>
        <begin position="300"/>
        <end position="320"/>
    </location>
</feature>
<reference evidence="5" key="2">
    <citation type="submission" date="2020-06" db="EMBL/GenBank/DDBJ databases">
        <authorList>
            <person name="Sheffer M."/>
        </authorList>
    </citation>
    <scope>NUCLEOTIDE SEQUENCE</scope>
</reference>
<dbReference type="PROSITE" id="PS50850">
    <property type="entry name" value="MFS"/>
    <property type="match status" value="1"/>
</dbReference>
<evidence type="ECO:0000259" key="4">
    <source>
        <dbReference type="PROSITE" id="PS50850"/>
    </source>
</evidence>
<evidence type="ECO:0000313" key="6">
    <source>
        <dbReference type="Proteomes" id="UP000807504"/>
    </source>
</evidence>
<feature type="region of interest" description="Disordered" evidence="2">
    <location>
        <begin position="178"/>
        <end position="199"/>
    </location>
</feature>
<organism evidence="5 6">
    <name type="scientific">Argiope bruennichi</name>
    <name type="common">Wasp spider</name>
    <name type="synonym">Aranea bruennichi</name>
    <dbReference type="NCBI Taxonomy" id="94029"/>
    <lineage>
        <taxon>Eukaryota</taxon>
        <taxon>Metazoa</taxon>
        <taxon>Ecdysozoa</taxon>
        <taxon>Arthropoda</taxon>
        <taxon>Chelicerata</taxon>
        <taxon>Arachnida</taxon>
        <taxon>Araneae</taxon>
        <taxon>Araneomorphae</taxon>
        <taxon>Entelegynae</taxon>
        <taxon>Araneoidea</taxon>
        <taxon>Araneidae</taxon>
        <taxon>Argiope</taxon>
    </lineage>
</organism>
<feature type="transmembrane region" description="Helical" evidence="3">
    <location>
        <begin position="119"/>
        <end position="140"/>
    </location>
</feature>
<dbReference type="CDD" id="cd17352">
    <property type="entry name" value="MFS_MCT_SLC16"/>
    <property type="match status" value="1"/>
</dbReference>
<feature type="transmembrane region" description="Helical" evidence="3">
    <location>
        <begin position="260"/>
        <end position="280"/>
    </location>
</feature>
<dbReference type="InterPro" id="IPR020846">
    <property type="entry name" value="MFS_dom"/>
</dbReference>
<accession>A0A8T0EXB9</accession>
<evidence type="ECO:0000256" key="1">
    <source>
        <dbReference type="ARBA" id="ARBA00004141"/>
    </source>
</evidence>
<dbReference type="InterPro" id="IPR011701">
    <property type="entry name" value="MFS"/>
</dbReference>
<dbReference type="PANTHER" id="PTHR11360">
    <property type="entry name" value="MONOCARBOXYLATE TRANSPORTER"/>
    <property type="match status" value="1"/>
</dbReference>
<dbReference type="Proteomes" id="UP000807504">
    <property type="component" value="Unassembled WGS sequence"/>
</dbReference>
<feature type="compositionally biased region" description="Acidic residues" evidence="2">
    <location>
        <begin position="178"/>
        <end position="188"/>
    </location>
</feature>
<protein>
    <submittedName>
        <fullName evidence="5">Monocarboxylate transporter 14 like protein</fullName>
    </submittedName>
</protein>
<dbReference type="SUPFAM" id="SSF103473">
    <property type="entry name" value="MFS general substrate transporter"/>
    <property type="match status" value="1"/>
</dbReference>
<evidence type="ECO:0000256" key="2">
    <source>
        <dbReference type="SAM" id="MobiDB-lite"/>
    </source>
</evidence>
<proteinExistence type="predicted"/>